<dbReference type="RefSeq" id="WP_122952922.1">
    <property type="nucleotide sequence ID" value="NZ_BJOD01000020.1"/>
</dbReference>
<dbReference type="GeneID" id="82810948"/>
<dbReference type="Proteomes" id="UP000317180">
    <property type="component" value="Unassembled WGS sequence"/>
</dbReference>
<keyword evidence="6" id="KW-1185">Reference proteome</keyword>
<sequence>MKKIMTKPVLAVVTAAGLIGCLTPIFADASSSSTPATKVVMSDEGKQVTRYNLKELAKNDPATLNMLLKNQADHLYLIVDPIHLNTKLQTYMETNKSEWERIYRDYYGDIWLEVRRTEADEELVSVSAQTENGKVYIKGIVTPEVTKVVVTKPNGDFIEAVPTSEHSFTVSFAAPETDSVQYVTVQAYAGSLLADSEKVKLIPQADEEKSRLIHAFSVYDAKKAEWQVKGVVKHGADKVVVSYNGVKQETSLKKLWDGVDSFSVTVKDVKAKAASDEALVEIYEDGKKVDSDTIKVDVVNPPDKDPGAAYAIAGTAVHDLKKKSVQLKGTVKGWDEKQKAKLVVVTPDGKKKEIKPNDKGEYTVTFTYKNRSFAAKTVHLELYAKDKLVKQADIALSTKITAVPKKDDDKDDKDKDKHHYPNGKAYGYWKNYDGKWKDGDKDDRDDDRDDDDDRGKRSGK</sequence>
<dbReference type="PROSITE" id="PS51257">
    <property type="entry name" value="PROKAR_LIPOPROTEIN"/>
    <property type="match status" value="1"/>
</dbReference>
<feature type="compositionally biased region" description="Basic and acidic residues" evidence="1">
    <location>
        <begin position="404"/>
        <end position="419"/>
    </location>
</feature>
<gene>
    <name evidence="3" type="ORF">BAG01nite_22340</name>
    <name evidence="4" type="ORF">EB820_12185</name>
</gene>
<keyword evidence="2" id="KW-0732">Signal</keyword>
<evidence type="ECO:0000313" key="5">
    <source>
        <dbReference type="Proteomes" id="UP000276178"/>
    </source>
</evidence>
<dbReference type="Proteomes" id="UP000276178">
    <property type="component" value="Unassembled WGS sequence"/>
</dbReference>
<reference evidence="4 5" key="1">
    <citation type="submission" date="2018-10" db="EMBL/GenBank/DDBJ databases">
        <title>Phylogenomics of Brevibacillus.</title>
        <authorList>
            <person name="Dunlap C."/>
        </authorList>
    </citation>
    <scope>NUCLEOTIDE SEQUENCE [LARGE SCALE GENOMIC DNA]</scope>
    <source>
        <strain evidence="4 5">NRRL NRS 1219</strain>
    </source>
</reference>
<feature type="compositionally biased region" description="Basic and acidic residues" evidence="1">
    <location>
        <begin position="432"/>
        <end position="442"/>
    </location>
</feature>
<feature type="region of interest" description="Disordered" evidence="1">
    <location>
        <begin position="404"/>
        <end position="460"/>
    </location>
</feature>
<protein>
    <recommendedName>
        <fullName evidence="7">Carboxypeptidase regulatory-like domain-containing protein</fullName>
    </recommendedName>
</protein>
<evidence type="ECO:0000256" key="2">
    <source>
        <dbReference type="SAM" id="SignalP"/>
    </source>
</evidence>
<reference evidence="3 6" key="2">
    <citation type="submission" date="2019-06" db="EMBL/GenBank/DDBJ databases">
        <title>Whole genome shotgun sequence of Brevibacillus agri NBRC 15538.</title>
        <authorList>
            <person name="Hosoyama A."/>
            <person name="Uohara A."/>
            <person name="Ohji S."/>
            <person name="Ichikawa N."/>
        </authorList>
    </citation>
    <scope>NUCLEOTIDE SEQUENCE [LARGE SCALE GENOMIC DNA]</scope>
    <source>
        <strain evidence="3 6">NBRC 15538</strain>
    </source>
</reference>
<dbReference type="OrthoDB" id="2474932at2"/>
<evidence type="ECO:0000313" key="3">
    <source>
        <dbReference type="EMBL" id="GED26132.1"/>
    </source>
</evidence>
<organism evidence="4 5">
    <name type="scientific">Brevibacillus agri</name>
    <dbReference type="NCBI Taxonomy" id="51101"/>
    <lineage>
        <taxon>Bacteria</taxon>
        <taxon>Bacillati</taxon>
        <taxon>Bacillota</taxon>
        <taxon>Bacilli</taxon>
        <taxon>Bacillales</taxon>
        <taxon>Paenibacillaceae</taxon>
        <taxon>Brevibacillus</taxon>
    </lineage>
</organism>
<feature type="signal peptide" evidence="2">
    <location>
        <begin position="1"/>
        <end position="29"/>
    </location>
</feature>
<evidence type="ECO:0000256" key="1">
    <source>
        <dbReference type="SAM" id="MobiDB-lite"/>
    </source>
</evidence>
<evidence type="ECO:0000313" key="4">
    <source>
        <dbReference type="EMBL" id="RNB55175.1"/>
    </source>
</evidence>
<feature type="chain" id="PRO_5018195654" description="Carboxypeptidase regulatory-like domain-containing protein" evidence="2">
    <location>
        <begin position="30"/>
        <end position="460"/>
    </location>
</feature>
<evidence type="ECO:0000313" key="6">
    <source>
        <dbReference type="Proteomes" id="UP000317180"/>
    </source>
</evidence>
<feature type="compositionally biased region" description="Acidic residues" evidence="1">
    <location>
        <begin position="443"/>
        <end position="452"/>
    </location>
</feature>
<accession>A0A3M8AX31</accession>
<evidence type="ECO:0008006" key="7">
    <source>
        <dbReference type="Google" id="ProtNLM"/>
    </source>
</evidence>
<dbReference type="EMBL" id="RHHN01000036">
    <property type="protein sequence ID" value="RNB55175.1"/>
    <property type="molecule type" value="Genomic_DNA"/>
</dbReference>
<name>A0A3M8AX31_9BACL</name>
<dbReference type="EMBL" id="BJOD01000020">
    <property type="protein sequence ID" value="GED26132.1"/>
    <property type="molecule type" value="Genomic_DNA"/>
</dbReference>
<comment type="caution">
    <text evidence="4">The sequence shown here is derived from an EMBL/GenBank/DDBJ whole genome shotgun (WGS) entry which is preliminary data.</text>
</comment>
<dbReference type="AlphaFoldDB" id="A0A3M8AX31"/>
<proteinExistence type="predicted"/>